<keyword evidence="1 7" id="KW-0963">Cytoplasm</keyword>
<keyword evidence="7" id="KW-0460">Magnesium</keyword>
<dbReference type="PANTHER" id="PTHR30004">
    <property type="entry name" value="4-HYDROXYTHREONINE-4-PHOSPHATE DEHYDROGENASE"/>
    <property type="match status" value="1"/>
</dbReference>
<keyword evidence="5 7" id="KW-0520">NAD</keyword>
<dbReference type="NCBIfam" id="NF003699">
    <property type="entry name" value="PRK05312.1"/>
    <property type="match status" value="1"/>
</dbReference>
<dbReference type="PANTHER" id="PTHR30004:SF6">
    <property type="entry name" value="D-THREONATE 4-PHOSPHATE DEHYDROGENASE"/>
    <property type="match status" value="1"/>
</dbReference>
<keyword evidence="7" id="KW-0170">Cobalt</keyword>
<dbReference type="SUPFAM" id="SSF53659">
    <property type="entry name" value="Isocitrate/Isopropylmalate dehydrogenase-like"/>
    <property type="match status" value="1"/>
</dbReference>
<accession>A0A5C1YPZ9</accession>
<dbReference type="NCBIfam" id="TIGR00557">
    <property type="entry name" value="pdxA"/>
    <property type="match status" value="1"/>
</dbReference>
<evidence type="ECO:0000256" key="7">
    <source>
        <dbReference type="HAMAP-Rule" id="MF_00536"/>
    </source>
</evidence>
<keyword evidence="3 7" id="KW-0521">NADP</keyword>
<comment type="miscellaneous">
    <text evidence="7">The active site is located at the dimer interface.</text>
</comment>
<reference evidence="8 9" key="1">
    <citation type="submission" date="2019-09" db="EMBL/GenBank/DDBJ databases">
        <title>Genome sequencing of strain KACC 21233.</title>
        <authorList>
            <person name="Heo J."/>
            <person name="Kim S.-J."/>
            <person name="Kim J.-S."/>
            <person name="Hong S.-B."/>
            <person name="Kwon S.-W."/>
        </authorList>
    </citation>
    <scope>NUCLEOTIDE SEQUENCE [LARGE SCALE GENOMIC DNA]</scope>
    <source>
        <strain evidence="8 9">KACC 21233</strain>
    </source>
</reference>
<dbReference type="KEGG" id="acek:FLP30_07775"/>
<dbReference type="UniPathway" id="UPA00244">
    <property type="reaction ID" value="UER00312"/>
</dbReference>
<feature type="binding site" evidence="7">
    <location>
        <position position="203"/>
    </location>
    <ligand>
        <name>a divalent metal cation</name>
        <dbReference type="ChEBI" id="CHEBI:60240"/>
        <note>ligand shared between dimeric partners</note>
    </ligand>
</feature>
<dbReference type="OrthoDB" id="9801783at2"/>
<keyword evidence="6 7" id="KW-0664">Pyridoxine biosynthesis</keyword>
<protein>
    <recommendedName>
        <fullName evidence="7">4-hydroxythreonine-4-phosphate dehydrogenase</fullName>
        <ecNumber evidence="7">1.1.1.262</ecNumber>
    </recommendedName>
    <alternativeName>
        <fullName evidence="7">4-(phosphohydroxy)-L-threonine dehydrogenase</fullName>
    </alternativeName>
</protein>
<dbReference type="HAMAP" id="MF_00536">
    <property type="entry name" value="PdxA"/>
    <property type="match status" value="1"/>
</dbReference>
<dbReference type="Proteomes" id="UP000324536">
    <property type="component" value="Chromosome"/>
</dbReference>
<dbReference type="GO" id="GO:0051287">
    <property type="term" value="F:NAD binding"/>
    <property type="evidence" value="ECO:0007669"/>
    <property type="project" value="InterPro"/>
</dbReference>
<dbReference type="GO" id="GO:0008615">
    <property type="term" value="P:pyridoxine biosynthetic process"/>
    <property type="evidence" value="ECO:0007669"/>
    <property type="project" value="UniProtKB-UniRule"/>
</dbReference>
<dbReference type="GO" id="GO:0050897">
    <property type="term" value="F:cobalt ion binding"/>
    <property type="evidence" value="ECO:0007669"/>
    <property type="project" value="UniProtKB-UniRule"/>
</dbReference>
<keyword evidence="2 7" id="KW-0479">Metal-binding</keyword>
<feature type="binding site" evidence="7">
    <location>
        <position position="258"/>
    </location>
    <ligand>
        <name>a divalent metal cation</name>
        <dbReference type="ChEBI" id="CHEBI:60240"/>
        <note>ligand shared between dimeric partners</note>
    </ligand>
</feature>
<dbReference type="EC" id="1.1.1.262" evidence="7"/>
<dbReference type="GO" id="GO:0000287">
    <property type="term" value="F:magnesium ion binding"/>
    <property type="evidence" value="ECO:0007669"/>
    <property type="project" value="UniProtKB-UniRule"/>
</dbReference>
<organism evidence="8 9">
    <name type="scientific">Acetobacter vaccinii</name>
    <dbReference type="NCBI Taxonomy" id="2592655"/>
    <lineage>
        <taxon>Bacteria</taxon>
        <taxon>Pseudomonadati</taxon>
        <taxon>Pseudomonadota</taxon>
        <taxon>Alphaproteobacteria</taxon>
        <taxon>Acetobacterales</taxon>
        <taxon>Acetobacteraceae</taxon>
        <taxon>Acetobacter</taxon>
    </lineage>
</organism>
<evidence type="ECO:0000313" key="9">
    <source>
        <dbReference type="Proteomes" id="UP000324536"/>
    </source>
</evidence>
<dbReference type="GO" id="GO:0042823">
    <property type="term" value="P:pyridoxal phosphate biosynthetic process"/>
    <property type="evidence" value="ECO:0007669"/>
    <property type="project" value="UniProtKB-UniRule"/>
</dbReference>
<name>A0A5C1YPZ9_9PROT</name>
<dbReference type="EMBL" id="CP043506">
    <property type="protein sequence ID" value="QEO17635.1"/>
    <property type="molecule type" value="Genomic_DNA"/>
</dbReference>
<dbReference type="Pfam" id="PF04166">
    <property type="entry name" value="PdxA"/>
    <property type="match status" value="1"/>
</dbReference>
<evidence type="ECO:0000256" key="4">
    <source>
        <dbReference type="ARBA" id="ARBA00023002"/>
    </source>
</evidence>
<evidence type="ECO:0000256" key="6">
    <source>
        <dbReference type="ARBA" id="ARBA00023096"/>
    </source>
</evidence>
<evidence type="ECO:0000313" key="8">
    <source>
        <dbReference type="EMBL" id="QEO17635.1"/>
    </source>
</evidence>
<dbReference type="Gene3D" id="3.40.718.10">
    <property type="entry name" value="Isopropylmalate Dehydrogenase"/>
    <property type="match status" value="1"/>
</dbReference>
<evidence type="ECO:0000256" key="2">
    <source>
        <dbReference type="ARBA" id="ARBA00022723"/>
    </source>
</evidence>
<feature type="binding site" evidence="7">
    <location>
        <position position="275"/>
    </location>
    <ligand>
        <name>substrate</name>
    </ligand>
</feature>
<comment type="similarity">
    <text evidence="7">Belongs to the PdxA family.</text>
</comment>
<feature type="binding site" evidence="7">
    <location>
        <position position="127"/>
    </location>
    <ligand>
        <name>substrate</name>
    </ligand>
</feature>
<keyword evidence="9" id="KW-1185">Reference proteome</keyword>
<keyword evidence="7" id="KW-0862">Zinc</keyword>
<evidence type="ECO:0000256" key="1">
    <source>
        <dbReference type="ARBA" id="ARBA00022490"/>
    </source>
</evidence>
<dbReference type="GO" id="GO:0008270">
    <property type="term" value="F:zinc ion binding"/>
    <property type="evidence" value="ECO:0007669"/>
    <property type="project" value="UniProtKB-UniRule"/>
</dbReference>
<dbReference type="InterPro" id="IPR037510">
    <property type="entry name" value="PdxA"/>
</dbReference>
<feature type="binding site" evidence="7">
    <location>
        <position position="157"/>
    </location>
    <ligand>
        <name>a divalent metal cation</name>
        <dbReference type="ChEBI" id="CHEBI:60240"/>
        <note>ligand shared between dimeric partners</note>
    </ligand>
</feature>
<sequence>MLVLTQGDPSGIGPEITIKAWHSLKQDGPAFVWLGDPTLLAPHVPTQVVQDITQGGEVFPHAIPVLPLPLAAPACPGKPDTRNATSVIDSIRLATELALQGKASGIVTNPISKDVVQGAGFTHPGHTSYLAELCGVAGQEVMMLASPLLRVVPVTVHVALRTAITQLTTDLIVRTARTVAHGLQRDFGLPHAPRIAVAGLNPHAGENGLMGLEEREVIIPAITLLRSEGFDVSGPLPSDTMFTPQARSRYDVALCMYHDQGLIPLKTLDMAGGVNVTLGLPIIRTSPDHGTAFDIAGQDRADPHSLEAAIRLAAQLSANRRTPA</sequence>
<feature type="binding site" evidence="7">
    <location>
        <position position="284"/>
    </location>
    <ligand>
        <name>substrate</name>
    </ligand>
</feature>
<dbReference type="GO" id="GO:0005737">
    <property type="term" value="C:cytoplasm"/>
    <property type="evidence" value="ECO:0007669"/>
    <property type="project" value="UniProtKB-SubCell"/>
</dbReference>
<feature type="binding site" evidence="7">
    <location>
        <position position="266"/>
    </location>
    <ligand>
        <name>substrate</name>
    </ligand>
</feature>
<comment type="catalytic activity">
    <reaction evidence="7">
        <text>4-(phosphooxy)-L-threonine + NAD(+) = 3-amino-2-oxopropyl phosphate + CO2 + NADH</text>
        <dbReference type="Rhea" id="RHEA:32275"/>
        <dbReference type="ChEBI" id="CHEBI:16526"/>
        <dbReference type="ChEBI" id="CHEBI:57279"/>
        <dbReference type="ChEBI" id="CHEBI:57540"/>
        <dbReference type="ChEBI" id="CHEBI:57945"/>
        <dbReference type="ChEBI" id="CHEBI:58452"/>
        <dbReference type="EC" id="1.1.1.262"/>
    </reaction>
</comment>
<comment type="subcellular location">
    <subcellularLocation>
        <location evidence="7">Cytoplasm</location>
    </subcellularLocation>
</comment>
<comment type="pathway">
    <text evidence="7">Cofactor biosynthesis; pyridoxine 5'-phosphate biosynthesis; pyridoxine 5'-phosphate from D-erythrose 4-phosphate: step 4/5.</text>
</comment>
<feature type="binding site" evidence="7">
    <location>
        <position position="126"/>
    </location>
    <ligand>
        <name>substrate</name>
    </ligand>
</feature>
<dbReference type="RefSeq" id="WP_149279312.1">
    <property type="nucleotide sequence ID" value="NZ_CP043506.1"/>
</dbReference>
<gene>
    <name evidence="7 8" type="primary">pdxA</name>
    <name evidence="8" type="ORF">FLP30_07775</name>
</gene>
<comment type="function">
    <text evidence="7">Catalyzes the NAD(P)-dependent oxidation of 4-(phosphooxy)-L-threonine (HTP) into 2-amino-3-oxo-4-(phosphooxy)butyric acid which spontaneously decarboxylates to form 3-amino-2-oxopropyl phosphate (AHAP).</text>
</comment>
<dbReference type="InterPro" id="IPR005255">
    <property type="entry name" value="PdxA_fam"/>
</dbReference>
<dbReference type="GO" id="GO:0050570">
    <property type="term" value="F:4-hydroxythreonine-4-phosphate dehydrogenase activity"/>
    <property type="evidence" value="ECO:0007669"/>
    <property type="project" value="UniProtKB-UniRule"/>
</dbReference>
<comment type="subunit">
    <text evidence="7">Homodimer.</text>
</comment>
<evidence type="ECO:0000256" key="5">
    <source>
        <dbReference type="ARBA" id="ARBA00023027"/>
    </source>
</evidence>
<proteinExistence type="inferred from homology"/>
<dbReference type="AlphaFoldDB" id="A0A5C1YPZ9"/>
<evidence type="ECO:0000256" key="3">
    <source>
        <dbReference type="ARBA" id="ARBA00022857"/>
    </source>
</evidence>
<keyword evidence="4 7" id="KW-0560">Oxidoreductase</keyword>
<comment type="cofactor">
    <cofactor evidence="7">
        <name>Zn(2+)</name>
        <dbReference type="ChEBI" id="CHEBI:29105"/>
    </cofactor>
    <cofactor evidence="7">
        <name>Mg(2+)</name>
        <dbReference type="ChEBI" id="CHEBI:18420"/>
    </cofactor>
    <cofactor evidence="7">
        <name>Co(2+)</name>
        <dbReference type="ChEBI" id="CHEBI:48828"/>
    </cofactor>
    <text evidence="7">Binds 1 divalent metal cation per subunit. Can use ions such as Zn(2+), Mg(2+) or Co(2+).</text>
</comment>